<reference evidence="3" key="1">
    <citation type="submission" date="2018-05" db="EMBL/GenBank/DDBJ databases">
        <authorList>
            <person name="Moura L."/>
            <person name="Setubal J.C."/>
        </authorList>
    </citation>
    <scope>NUCLEOTIDE SEQUENCE</scope>
    <source>
        <strain evidence="3">ZC4RG45</strain>
    </source>
</reference>
<dbReference type="AlphaFoldDB" id="A0A2W4L693"/>
<reference evidence="3" key="4">
    <citation type="submission" date="2023-08" db="EMBL/GenBank/DDBJ databases">
        <authorList>
            <person name="Guima S.E.S."/>
            <person name="Martins L.F."/>
            <person name="Silva A.M."/>
            <person name="Setubal J.C."/>
        </authorList>
    </citation>
    <scope>NUCLEOTIDE SEQUENCE</scope>
    <source>
        <strain evidence="3">ZC4RG45</strain>
    </source>
</reference>
<dbReference type="NCBIfam" id="TIGR00278">
    <property type="entry name" value="membrane protein insertion efficiency factor YidD"/>
    <property type="match status" value="1"/>
</dbReference>
<dbReference type="InterPro" id="IPR002696">
    <property type="entry name" value="Membr_insert_effic_factor_YidD"/>
</dbReference>
<sequence>MQESDVATTERSPLPRPGPLAFVLLLPIHLYRKTIGPLLPPSCRFYPTCSTYAVEAITRHGAFAGLYLTVRRLLRCHPWHPGGIDEVPERFRWRAPRPDSDRHGESAGPGRRLRRDSTPQE</sequence>
<dbReference type="PANTHER" id="PTHR33383:SF1">
    <property type="entry name" value="MEMBRANE PROTEIN INSERTION EFFICIENCY FACTOR-RELATED"/>
    <property type="match status" value="1"/>
</dbReference>
<comment type="subcellular location">
    <subcellularLocation>
        <location evidence="1">Cell membrane</location>
        <topology evidence="1">Peripheral membrane protein</topology>
        <orientation evidence="1">Cytoplasmic side</orientation>
    </subcellularLocation>
</comment>
<dbReference type="Pfam" id="PF01809">
    <property type="entry name" value="YidD"/>
    <property type="match status" value="1"/>
</dbReference>
<comment type="similarity">
    <text evidence="1">Belongs to the UPF0161 family.</text>
</comment>
<dbReference type="Proteomes" id="UP000249324">
    <property type="component" value="Unassembled WGS sequence"/>
</dbReference>
<evidence type="ECO:0000256" key="2">
    <source>
        <dbReference type="SAM" id="MobiDB-lite"/>
    </source>
</evidence>
<name>A0A2W4L693_9PSEU</name>
<dbReference type="HAMAP" id="MF_00386">
    <property type="entry name" value="UPF0161_YidD"/>
    <property type="match status" value="1"/>
</dbReference>
<evidence type="ECO:0000313" key="5">
    <source>
        <dbReference type="Proteomes" id="UP000249324"/>
    </source>
</evidence>
<gene>
    <name evidence="3" type="primary">yidD</name>
    <name evidence="3" type="ORF">DIU77_012915</name>
    <name evidence="4" type="ORF">DIU77_17035</name>
</gene>
<comment type="function">
    <text evidence="1">Could be involved in insertion of integral membrane proteins into the membrane.</text>
</comment>
<evidence type="ECO:0000256" key="1">
    <source>
        <dbReference type="HAMAP-Rule" id="MF_00386"/>
    </source>
</evidence>
<organism evidence="4">
    <name type="scientific">Thermocrispum agreste</name>
    <dbReference type="NCBI Taxonomy" id="37925"/>
    <lineage>
        <taxon>Bacteria</taxon>
        <taxon>Bacillati</taxon>
        <taxon>Actinomycetota</taxon>
        <taxon>Actinomycetes</taxon>
        <taxon>Pseudonocardiales</taxon>
        <taxon>Pseudonocardiaceae</taxon>
        <taxon>Thermocrispum</taxon>
    </lineage>
</organism>
<accession>A0A2W4L693</accession>
<evidence type="ECO:0000313" key="4">
    <source>
        <dbReference type="EMBL" id="PZM91176.1"/>
    </source>
</evidence>
<keyword evidence="1" id="KW-1003">Cell membrane</keyword>
<proteinExistence type="inferred from homology"/>
<dbReference type="PANTHER" id="PTHR33383">
    <property type="entry name" value="MEMBRANE PROTEIN INSERTION EFFICIENCY FACTOR-RELATED"/>
    <property type="match status" value="1"/>
</dbReference>
<dbReference type="GO" id="GO:0005886">
    <property type="term" value="C:plasma membrane"/>
    <property type="evidence" value="ECO:0007669"/>
    <property type="project" value="UniProtKB-SubCell"/>
</dbReference>
<dbReference type="SMART" id="SM01234">
    <property type="entry name" value="Haemolytic"/>
    <property type="match status" value="1"/>
</dbReference>
<feature type="region of interest" description="Disordered" evidence="2">
    <location>
        <begin position="82"/>
        <end position="121"/>
    </location>
</feature>
<keyword evidence="1" id="KW-0472">Membrane</keyword>
<feature type="compositionally biased region" description="Basic and acidic residues" evidence="2">
    <location>
        <begin position="87"/>
        <end position="105"/>
    </location>
</feature>
<evidence type="ECO:0000313" key="3">
    <source>
        <dbReference type="EMBL" id="MFO7193136.1"/>
    </source>
</evidence>
<dbReference type="EMBL" id="QGUI02000170">
    <property type="protein sequence ID" value="MFO7193136.1"/>
    <property type="molecule type" value="Genomic_DNA"/>
</dbReference>
<dbReference type="STRING" id="1111738.GCA_000427905_03730"/>
<reference evidence="4" key="2">
    <citation type="submission" date="2018-05" db="EMBL/GenBank/DDBJ databases">
        <authorList>
            <person name="Lanie J.A."/>
            <person name="Ng W.-L."/>
            <person name="Kazmierczak K.M."/>
            <person name="Andrzejewski T.M."/>
            <person name="Davidsen T.M."/>
            <person name="Wayne K.J."/>
            <person name="Tettelin H."/>
            <person name="Glass J.I."/>
            <person name="Rusch D."/>
            <person name="Podicherti R."/>
            <person name="Tsui H.-C.T."/>
            <person name="Winkler M.E."/>
        </authorList>
    </citation>
    <scope>NUCLEOTIDE SEQUENCE</scope>
    <source>
        <strain evidence="4">ZC4RG45</strain>
    </source>
</reference>
<comment type="caution">
    <text evidence="4">The sequence shown here is derived from an EMBL/GenBank/DDBJ whole genome shotgun (WGS) entry which is preliminary data.</text>
</comment>
<reference evidence="3 5" key="3">
    <citation type="journal article" date="2021" name="BMC Genomics">
        <title>Genome-resolved metagenome and metatranscriptome analyses of thermophilic composting reveal key bacterial players and their metabolic interactions.</title>
        <authorList>
            <person name="Braga L.P.P."/>
            <person name="Pereira R.V."/>
            <person name="Martins L.F."/>
            <person name="Moura L.M.S."/>
            <person name="Sanchez F.B."/>
            <person name="Patane J.S.L."/>
            <person name="da Silva A.M."/>
            <person name="Setubal J.C."/>
        </authorList>
    </citation>
    <scope>NUCLEOTIDE SEQUENCE [LARGE SCALE GENOMIC DNA]</scope>
    <source>
        <strain evidence="3">ZC4RG45</strain>
    </source>
</reference>
<dbReference type="EMBL" id="QGUI01000786">
    <property type="protein sequence ID" value="PZM91176.1"/>
    <property type="molecule type" value="Genomic_DNA"/>
</dbReference>
<protein>
    <recommendedName>
        <fullName evidence="1">Putative membrane protein insertion efficiency factor</fullName>
    </recommendedName>
</protein>